<feature type="region of interest" description="Disordered" evidence="1">
    <location>
        <begin position="64"/>
        <end position="100"/>
    </location>
</feature>
<protein>
    <submittedName>
        <fullName evidence="2">Uncharacterized protein</fullName>
    </submittedName>
</protein>
<keyword evidence="3" id="KW-1185">Reference proteome</keyword>
<evidence type="ECO:0000313" key="2">
    <source>
        <dbReference type="EMBL" id="EYC07086.1"/>
    </source>
</evidence>
<reference evidence="3" key="1">
    <citation type="journal article" date="2015" name="Nat. Genet.">
        <title>The genome and transcriptome of the zoonotic hookworm Ancylostoma ceylanicum identify infection-specific gene families.</title>
        <authorList>
            <person name="Schwarz E.M."/>
            <person name="Hu Y."/>
            <person name="Antoshechkin I."/>
            <person name="Miller M.M."/>
            <person name="Sternberg P.W."/>
            <person name="Aroian R.V."/>
        </authorList>
    </citation>
    <scope>NUCLEOTIDE SEQUENCE</scope>
    <source>
        <strain evidence="3">HY135</strain>
    </source>
</reference>
<gene>
    <name evidence="2" type="primary">Acey_s0072.g681</name>
    <name evidence="2" type="ORF">Y032_0072g681</name>
</gene>
<organism evidence="2 3">
    <name type="scientific">Ancylostoma ceylanicum</name>
    <dbReference type="NCBI Taxonomy" id="53326"/>
    <lineage>
        <taxon>Eukaryota</taxon>
        <taxon>Metazoa</taxon>
        <taxon>Ecdysozoa</taxon>
        <taxon>Nematoda</taxon>
        <taxon>Chromadorea</taxon>
        <taxon>Rhabditida</taxon>
        <taxon>Rhabditina</taxon>
        <taxon>Rhabditomorpha</taxon>
        <taxon>Strongyloidea</taxon>
        <taxon>Ancylostomatidae</taxon>
        <taxon>Ancylostomatinae</taxon>
        <taxon>Ancylostoma</taxon>
    </lineage>
</organism>
<proteinExistence type="predicted"/>
<evidence type="ECO:0000313" key="3">
    <source>
        <dbReference type="Proteomes" id="UP000024635"/>
    </source>
</evidence>
<dbReference type="Proteomes" id="UP000024635">
    <property type="component" value="Unassembled WGS sequence"/>
</dbReference>
<dbReference type="AlphaFoldDB" id="A0A016TWF8"/>
<dbReference type="EMBL" id="JARK01001408">
    <property type="protein sequence ID" value="EYC07086.1"/>
    <property type="molecule type" value="Genomic_DNA"/>
</dbReference>
<accession>A0A016TWF8</accession>
<sequence length="115" mass="12672">MILENAEDVQIWGRGSLCAPHVEDDVLPSAARRFAWRSFHTSASAAHSYKSKTVSAVIYRRTEVDSREDADAEVDTDVHSSDGDSSSSGDRDGNMEFPSVLDVQVQLRPIHAWPA</sequence>
<name>A0A016TWF8_9BILA</name>
<evidence type="ECO:0000256" key="1">
    <source>
        <dbReference type="SAM" id="MobiDB-lite"/>
    </source>
</evidence>
<comment type="caution">
    <text evidence="2">The sequence shown here is derived from an EMBL/GenBank/DDBJ whole genome shotgun (WGS) entry which is preliminary data.</text>
</comment>